<organism evidence="3 4">
    <name type="scientific">Sphaerulina musiva (strain SO2202)</name>
    <name type="common">Poplar stem canker fungus</name>
    <name type="synonym">Septoria musiva</name>
    <dbReference type="NCBI Taxonomy" id="692275"/>
    <lineage>
        <taxon>Eukaryota</taxon>
        <taxon>Fungi</taxon>
        <taxon>Dikarya</taxon>
        <taxon>Ascomycota</taxon>
        <taxon>Pezizomycotina</taxon>
        <taxon>Dothideomycetes</taxon>
        <taxon>Dothideomycetidae</taxon>
        <taxon>Mycosphaerellales</taxon>
        <taxon>Mycosphaerellaceae</taxon>
        <taxon>Sphaerulina</taxon>
    </lineage>
</organism>
<gene>
    <name evidence="3" type="ORF">SEPMUDRAFT_76362</name>
</gene>
<dbReference type="Pfam" id="PF25482">
    <property type="entry name" value="DUF7905"/>
    <property type="match status" value="1"/>
</dbReference>
<sequence length="700" mass="78668">MENYEGENKDGWDADLDGDPELVRAGESTWTQVDHKKLPLLKKKQAAPILPPSAQHHPRPPFPVQRLWRGSRGQPLGDSKRPKARKFEADPDNAGKKAWRARQPYKDTVVVPLAIAGAIRDNLAGLALDQGCFLACVDGVGLGLWGTSSDVSEAKRRILSAIGNDRSQKNSSFRKLGSLTPKLRQRAETRFRNDVKRNCYRQIPLPEELFDAIGTFHWPHLEYRPEDVLGPSYEALDPVRMDCECYINYHSDIHSFLVLGGSKQVQAALLRIRRTCFQLTAQSINPVRLALTHWRASIVPSLVSLEPYYGPNTITASIEDVKDVDYSPRGEVAVTDASALEDATKRSILNVERARMTLENALKKIHFYIGTITLVIRLGTFVLRQWAPPEAGVYELEEYEDMTKESQFRGEVTEELGNVDDHVLPLVQAANKLLVPQDVMTATLADVRPKFSAVFSFEDGAGDLLLIKSWHEEEGSEASVDQLVEGKDRWVRVDRDTGKATHLATIALTDLHTGSAWQFDITATRAVDEAKIEHAYTDFSKGVKIKPDVALGSANERFVNWKSVVPVKSLRQEVQYRYNIAQTDYTLDLVRFQDSKFPAGQSTIRKLPPEVSKSCWGLSVSRAEWATMFSKNERLPIGTYADWPDDMATWFPPDFACDSESSDGFLQLVNKLEQIDKLFHPKRENGKQGQSDLPEVVNQE</sequence>
<feature type="domain" description="DUF7905" evidence="2">
    <location>
        <begin position="343"/>
        <end position="653"/>
    </location>
</feature>
<dbReference type="STRING" id="692275.N1QMR0"/>
<protein>
    <recommendedName>
        <fullName evidence="2">DUF7905 domain-containing protein</fullName>
    </recommendedName>
</protein>
<dbReference type="OMA" id="WDNMLGQ"/>
<feature type="compositionally biased region" description="Basic and acidic residues" evidence="1">
    <location>
        <begin position="1"/>
        <end position="12"/>
    </location>
</feature>
<dbReference type="RefSeq" id="XP_016764920.1">
    <property type="nucleotide sequence ID" value="XM_016910137.1"/>
</dbReference>
<evidence type="ECO:0000313" key="3">
    <source>
        <dbReference type="EMBL" id="EMF16799.1"/>
    </source>
</evidence>
<evidence type="ECO:0000259" key="2">
    <source>
        <dbReference type="Pfam" id="PF25482"/>
    </source>
</evidence>
<dbReference type="HOGENOM" id="CLU_393876_0_0_1"/>
<feature type="region of interest" description="Disordered" evidence="1">
    <location>
        <begin position="1"/>
        <end position="99"/>
    </location>
</feature>
<evidence type="ECO:0000313" key="4">
    <source>
        <dbReference type="Proteomes" id="UP000016931"/>
    </source>
</evidence>
<dbReference type="GeneID" id="27907274"/>
<keyword evidence="4" id="KW-1185">Reference proteome</keyword>
<dbReference type="EMBL" id="KB456260">
    <property type="protein sequence ID" value="EMF16799.1"/>
    <property type="molecule type" value="Genomic_DNA"/>
</dbReference>
<dbReference type="OrthoDB" id="4739136at2759"/>
<dbReference type="Proteomes" id="UP000016931">
    <property type="component" value="Unassembled WGS sequence"/>
</dbReference>
<feature type="region of interest" description="Disordered" evidence="1">
    <location>
        <begin position="680"/>
        <end position="700"/>
    </location>
</feature>
<feature type="compositionally biased region" description="Basic and acidic residues" evidence="1">
    <location>
        <begin position="78"/>
        <end position="95"/>
    </location>
</feature>
<name>N1QMR0_SPHMS</name>
<evidence type="ECO:0000256" key="1">
    <source>
        <dbReference type="SAM" id="MobiDB-lite"/>
    </source>
</evidence>
<reference evidence="3 4" key="1">
    <citation type="journal article" date="2012" name="PLoS Pathog.">
        <title>Diverse lifestyles and strategies of plant pathogenesis encoded in the genomes of eighteen Dothideomycetes fungi.</title>
        <authorList>
            <person name="Ohm R.A."/>
            <person name="Feau N."/>
            <person name="Henrissat B."/>
            <person name="Schoch C.L."/>
            <person name="Horwitz B.A."/>
            <person name="Barry K.W."/>
            <person name="Condon B.J."/>
            <person name="Copeland A.C."/>
            <person name="Dhillon B."/>
            <person name="Glaser F."/>
            <person name="Hesse C.N."/>
            <person name="Kosti I."/>
            <person name="LaButti K."/>
            <person name="Lindquist E.A."/>
            <person name="Lucas S."/>
            <person name="Salamov A.A."/>
            <person name="Bradshaw R.E."/>
            <person name="Ciuffetti L."/>
            <person name="Hamelin R.C."/>
            <person name="Kema G.H.J."/>
            <person name="Lawrence C."/>
            <person name="Scott J.A."/>
            <person name="Spatafora J.W."/>
            <person name="Turgeon B.G."/>
            <person name="de Wit P.J.G.M."/>
            <person name="Zhong S."/>
            <person name="Goodwin S.B."/>
            <person name="Grigoriev I.V."/>
        </authorList>
    </citation>
    <scope>NUCLEOTIDE SEQUENCE [LARGE SCALE GENOMIC DNA]</scope>
    <source>
        <strain evidence="3 4">SO2202</strain>
    </source>
</reference>
<dbReference type="InterPro" id="IPR057227">
    <property type="entry name" value="DUF7905"/>
</dbReference>
<accession>N1QMR0</accession>
<proteinExistence type="predicted"/>
<dbReference type="AlphaFoldDB" id="N1QMR0"/>
<dbReference type="eggNOG" id="ENOG502S50B">
    <property type="taxonomic scope" value="Eukaryota"/>
</dbReference>